<feature type="compositionally biased region" description="Basic and acidic residues" evidence="1">
    <location>
        <begin position="422"/>
        <end position="530"/>
    </location>
</feature>
<evidence type="ECO:0000313" key="2">
    <source>
        <dbReference type="EMBL" id="KAJ8896790.1"/>
    </source>
</evidence>
<proteinExistence type="predicted"/>
<keyword evidence="3" id="KW-1185">Reference proteome</keyword>
<name>A0ABQ9IJC5_9NEOP</name>
<evidence type="ECO:0000256" key="1">
    <source>
        <dbReference type="SAM" id="MobiDB-lite"/>
    </source>
</evidence>
<feature type="region of interest" description="Disordered" evidence="1">
    <location>
        <begin position="407"/>
        <end position="549"/>
    </location>
</feature>
<dbReference type="Proteomes" id="UP001159363">
    <property type="component" value="Chromosome 1"/>
</dbReference>
<dbReference type="EMBL" id="JARBHB010000001">
    <property type="protein sequence ID" value="KAJ8896790.1"/>
    <property type="molecule type" value="Genomic_DNA"/>
</dbReference>
<reference evidence="2 3" key="1">
    <citation type="submission" date="2023-02" db="EMBL/GenBank/DDBJ databases">
        <title>LHISI_Scaffold_Assembly.</title>
        <authorList>
            <person name="Stuart O.P."/>
            <person name="Cleave R."/>
            <person name="Magrath M.J.L."/>
            <person name="Mikheyev A.S."/>
        </authorList>
    </citation>
    <scope>NUCLEOTIDE SEQUENCE [LARGE SCALE GENOMIC DNA]</scope>
    <source>
        <strain evidence="2">Daus_M_001</strain>
        <tissue evidence="2">Leg muscle</tissue>
    </source>
</reference>
<sequence>MSRKSLTAPSRLKLYRKICRNYERICKLRGMDYRRTTLQLHMDANTRRVWTSRRLAPLGIERRHARLRAARSLQERTNKHAVPRELHYLTGSSEPMRVIEASMKQRWNAKVLRLSSCKVNFLWSRTCRVAQVSKYIDGLSLSKVLVTLNAMTPQPGDYSPLVQQVAVSAPALDIETGSAHFVAANRTWLLAAEHRWLSGQPDRLRLMAIRVQSPVGSLRIFARGNVAGRYRWSAGFLKDLPLPPPHHSGTVPYSPQSPSSTSKISIHSFYTDFSVLVPTKQHQATNTVTVTVERVTVTVERATVTAERATVTFESVTVTVERVTVTVERERETVTVERERERQETVTVERERETVTVERERETVTVERERETVTVERATVTVERATVIVERETLAVERETVTVERLTVTGERSTVTAEESDSDRGESDSDRGESDSDRGESDSDRGESDSDRGESDSDRGESDSDRGESDSDRGESDSDRGESDSDRGESDSDQRDSDRGEIDSDRGESDSDRGESDSDRGESDSDRGESDSDLGVSDSDRGESDWVGSPAGARRIATLGVSVTEFARYLGFVLALLWRHVTPRTVHGSLDRFNTTVIDRMELRLLDGEGSLCSYSGYSTLCYHAVNNGNRTSATIRKYYYGRSLWPYLRNESIDQRKENLRLRVQVVKDAAGRLDYWKRCVSERHYKWWQQID</sequence>
<organism evidence="2 3">
    <name type="scientific">Dryococelus australis</name>
    <dbReference type="NCBI Taxonomy" id="614101"/>
    <lineage>
        <taxon>Eukaryota</taxon>
        <taxon>Metazoa</taxon>
        <taxon>Ecdysozoa</taxon>
        <taxon>Arthropoda</taxon>
        <taxon>Hexapoda</taxon>
        <taxon>Insecta</taxon>
        <taxon>Pterygota</taxon>
        <taxon>Neoptera</taxon>
        <taxon>Polyneoptera</taxon>
        <taxon>Phasmatodea</taxon>
        <taxon>Verophasmatodea</taxon>
        <taxon>Anareolatae</taxon>
        <taxon>Phasmatidae</taxon>
        <taxon>Eurycanthinae</taxon>
        <taxon>Dryococelus</taxon>
    </lineage>
</organism>
<protein>
    <submittedName>
        <fullName evidence="2">Uncharacterized protein</fullName>
    </submittedName>
</protein>
<gene>
    <name evidence="2" type="ORF">PR048_002135</name>
</gene>
<accession>A0ABQ9IJC5</accession>
<evidence type="ECO:0000313" key="3">
    <source>
        <dbReference type="Proteomes" id="UP001159363"/>
    </source>
</evidence>
<comment type="caution">
    <text evidence="2">The sequence shown here is derived from an EMBL/GenBank/DDBJ whole genome shotgun (WGS) entry which is preliminary data.</text>
</comment>